<gene>
    <name evidence="2" type="ORF">ACFSY7_19180</name>
</gene>
<dbReference type="PANTHER" id="PTHR41786:SF1">
    <property type="entry name" value="6-HYDROXYMETHYLPTERIN DIPHOSPHOKINASE MPTE-LIKE DOMAIN-CONTAINING PROTEIN"/>
    <property type="match status" value="1"/>
</dbReference>
<dbReference type="Proteomes" id="UP001597568">
    <property type="component" value="Unassembled WGS sequence"/>
</dbReference>
<dbReference type="InterPro" id="IPR002826">
    <property type="entry name" value="MptE-like"/>
</dbReference>
<dbReference type="RefSeq" id="WP_380149250.1">
    <property type="nucleotide sequence ID" value="NZ_JBHUOR010000142.1"/>
</dbReference>
<sequence>MSKYKNIQYLETKEENKTVEVNGYLLHSKYKPVKEATDHFKRSFKAGQVYVLFGIGLGYIVEVLESNQVKKENIIIIDPLFQELRSMMQIDISNIDVLSEVSSLKIENVLSSKIKNYERNIQVICSPNYDKLFPHEYKSVLENVRNFQKNNQVLENTTYNFSEIWQKNYMYNLMELDKSTSFENLKGKYTVPIIVASGGPSLSKNLPIVREYRNKMILVASGSTINTLLTAGIPPDYVVSVDGGEANYVHFKNINQKEIKLIYNLSSNYKIQEDWKNEKYAILDSGDLEVQKYIKKVFDITIPCIPGGASVANFAFSCALNMTTGPVALIGQDLAYTNYETHAHNNKHYKKIDEEYMQERGMFEVEGFYGDKVLTDRALFLMKQDFERLYTYFNDGRVIYNCTEGGARIKNMPQQSFKNFCEKYMLEEKSIYLTEEKNIIDRKKVCKSLEKELELFDNVEKNLKKIEKLIKENMTTFLNKPAIVAKLNSVDQDIIKLKQSSMINYILDPIILNIMTKFKEKDNETWEEKNNRIYKQNKFLYANLLIVIVETKGYLQKILEEFENE</sequence>
<comment type="caution">
    <text evidence="2">The sequence shown here is derived from an EMBL/GenBank/DDBJ whole genome shotgun (WGS) entry which is preliminary data.</text>
</comment>
<protein>
    <submittedName>
        <fullName evidence="2">Motility associated factor glycosyltransferase family protein</fullName>
    </submittedName>
</protein>
<evidence type="ECO:0000313" key="2">
    <source>
        <dbReference type="EMBL" id="MFD2870624.1"/>
    </source>
</evidence>
<evidence type="ECO:0000313" key="3">
    <source>
        <dbReference type="Proteomes" id="UP001597568"/>
    </source>
</evidence>
<keyword evidence="3" id="KW-1185">Reference proteome</keyword>
<dbReference type="EMBL" id="JBHUOR010000142">
    <property type="protein sequence ID" value="MFD2870624.1"/>
    <property type="molecule type" value="Genomic_DNA"/>
</dbReference>
<dbReference type="PANTHER" id="PTHR41786">
    <property type="entry name" value="MOTILITY ACCESSORY FACTOR MAF"/>
    <property type="match status" value="1"/>
</dbReference>
<accession>A0ABW5Y5K0</accession>
<feature type="domain" description="6-hydroxymethylpterin diphosphokinase MptE-like" evidence="1">
    <location>
        <begin position="167"/>
        <end position="338"/>
    </location>
</feature>
<organism evidence="2 3">
    <name type="scientific">Kurthia populi</name>
    <dbReference type="NCBI Taxonomy" id="1562132"/>
    <lineage>
        <taxon>Bacteria</taxon>
        <taxon>Bacillati</taxon>
        <taxon>Bacillota</taxon>
        <taxon>Bacilli</taxon>
        <taxon>Bacillales</taxon>
        <taxon>Caryophanaceae</taxon>
        <taxon>Kurthia</taxon>
    </lineage>
</organism>
<evidence type="ECO:0000259" key="1">
    <source>
        <dbReference type="Pfam" id="PF01973"/>
    </source>
</evidence>
<proteinExistence type="predicted"/>
<dbReference type="Pfam" id="PF01973">
    <property type="entry name" value="MptE-like"/>
    <property type="match status" value="1"/>
</dbReference>
<reference evidence="3" key="1">
    <citation type="journal article" date="2019" name="Int. J. Syst. Evol. Microbiol.">
        <title>The Global Catalogue of Microorganisms (GCM) 10K type strain sequencing project: providing services to taxonomists for standard genome sequencing and annotation.</title>
        <authorList>
            <consortium name="The Broad Institute Genomics Platform"/>
            <consortium name="The Broad Institute Genome Sequencing Center for Infectious Disease"/>
            <person name="Wu L."/>
            <person name="Ma J."/>
        </authorList>
    </citation>
    <scope>NUCLEOTIDE SEQUENCE [LARGE SCALE GENOMIC DNA]</scope>
    <source>
        <strain evidence="3">KCTC 33522</strain>
    </source>
</reference>
<name>A0ABW5Y5K0_9BACL</name>